<dbReference type="InterPro" id="IPR053191">
    <property type="entry name" value="DcsG_Biosynth_Enzyme"/>
</dbReference>
<proteinExistence type="predicted"/>
<dbReference type="GO" id="GO:0046872">
    <property type="term" value="F:metal ion binding"/>
    <property type="evidence" value="ECO:0007669"/>
    <property type="project" value="InterPro"/>
</dbReference>
<dbReference type="PANTHER" id="PTHR39217:SF1">
    <property type="entry name" value="GLUTATHIONE SYNTHETASE"/>
    <property type="match status" value="1"/>
</dbReference>
<dbReference type="Proteomes" id="UP000182486">
    <property type="component" value="Unassembled WGS sequence"/>
</dbReference>
<dbReference type="InterPro" id="IPR011761">
    <property type="entry name" value="ATP-grasp"/>
</dbReference>
<feature type="domain" description="ATP-grasp" evidence="2">
    <location>
        <begin position="99"/>
        <end position="297"/>
    </location>
</feature>
<evidence type="ECO:0000256" key="1">
    <source>
        <dbReference type="PROSITE-ProRule" id="PRU00409"/>
    </source>
</evidence>
<keyword evidence="4" id="KW-1185">Reference proteome</keyword>
<evidence type="ECO:0000313" key="4">
    <source>
        <dbReference type="Proteomes" id="UP000182486"/>
    </source>
</evidence>
<dbReference type="RefSeq" id="WP_071809993.1">
    <property type="nucleotide sequence ID" value="NZ_MEIA01000551.1"/>
</dbReference>
<gene>
    <name evidence="3" type="ORF">BG844_36120</name>
</gene>
<protein>
    <recommendedName>
        <fullName evidence="2">ATP-grasp domain-containing protein</fullName>
    </recommendedName>
</protein>
<organism evidence="3 4">
    <name type="scientific">Couchioplanes caeruleus subsp. caeruleus</name>
    <dbReference type="NCBI Taxonomy" id="56427"/>
    <lineage>
        <taxon>Bacteria</taxon>
        <taxon>Bacillati</taxon>
        <taxon>Actinomycetota</taxon>
        <taxon>Actinomycetes</taxon>
        <taxon>Micromonosporales</taxon>
        <taxon>Micromonosporaceae</taxon>
        <taxon>Couchioplanes</taxon>
    </lineage>
</organism>
<sequence length="298" mass="32565">MRIALVTSHRFPEPTWRDEDTPLVARELRARGATCDVVTWDGGERVEWAGYGAVVLQSPWSMWTRLPAFDEWLWDRELDGTRLLNPLDAIALGANKRYLSRLGTAGVPIVPSTLIEEPDPATLRAVFAASDASRPTVVAKPIASGGALGAREFTVEELSALVAYLRELGPALVQPYVTAIDAHRELGVVTLDGTISHAVTKAASLRPGDTARAFHPDPQPYPGLTAQQERVIHHAYAELRKLLVNEPLSVRLDFIIDPASPSGLLLLEVEMVAPVKFLPLFPEQCANYAEAILARARS</sequence>
<dbReference type="GO" id="GO:0005524">
    <property type="term" value="F:ATP binding"/>
    <property type="evidence" value="ECO:0007669"/>
    <property type="project" value="UniProtKB-UniRule"/>
</dbReference>
<dbReference type="EMBL" id="MEIA01000551">
    <property type="protein sequence ID" value="OJF09698.1"/>
    <property type="molecule type" value="Genomic_DNA"/>
</dbReference>
<evidence type="ECO:0000259" key="2">
    <source>
        <dbReference type="PROSITE" id="PS50975"/>
    </source>
</evidence>
<evidence type="ECO:0000313" key="3">
    <source>
        <dbReference type="EMBL" id="OJF09698.1"/>
    </source>
</evidence>
<accession>A0A1K0FX93</accession>
<dbReference type="AlphaFoldDB" id="A0A1K0FX93"/>
<dbReference type="PANTHER" id="PTHR39217">
    <property type="match status" value="1"/>
</dbReference>
<dbReference type="PROSITE" id="PS50975">
    <property type="entry name" value="ATP_GRASP"/>
    <property type="match status" value="1"/>
</dbReference>
<comment type="caution">
    <text evidence="3">The sequence shown here is derived from an EMBL/GenBank/DDBJ whole genome shotgun (WGS) entry which is preliminary data.</text>
</comment>
<name>A0A1K0FX93_9ACTN</name>
<keyword evidence="1" id="KW-0547">Nucleotide-binding</keyword>
<dbReference type="SUPFAM" id="SSF56059">
    <property type="entry name" value="Glutathione synthetase ATP-binding domain-like"/>
    <property type="match status" value="1"/>
</dbReference>
<keyword evidence="1" id="KW-0067">ATP-binding</keyword>
<reference evidence="3 4" key="1">
    <citation type="submission" date="2016-09" db="EMBL/GenBank/DDBJ databases">
        <title>Couchioplanes caeruleus draft genome sequence.</title>
        <authorList>
            <person name="Sheehan J."/>
            <person name="Caffrey P."/>
        </authorList>
    </citation>
    <scope>NUCLEOTIDE SEQUENCE [LARGE SCALE GENOMIC DNA]</scope>
    <source>
        <strain evidence="3 4">DSM 43634</strain>
    </source>
</reference>